<evidence type="ECO:0000313" key="2">
    <source>
        <dbReference type="Proteomes" id="UP000010932"/>
    </source>
</evidence>
<proteinExistence type="predicted"/>
<evidence type="ECO:0000313" key="1">
    <source>
        <dbReference type="EMBL" id="ELP56025.1"/>
    </source>
</evidence>
<dbReference type="EMBL" id="ANKQ01000001">
    <property type="protein sequence ID" value="ELP56025.1"/>
    <property type="molecule type" value="Genomic_DNA"/>
</dbReference>
<accession>L7E995</accession>
<comment type="caution">
    <text evidence="1">The sequence shown here is derived from an EMBL/GenBank/DDBJ whole genome shotgun (WGS) entry which is preliminary data.</text>
</comment>
<sequence length="43" mass="5020">METSRALPYEDYFSNSIRFAGDGGEYFWLTRSQNLKLIVSLWG</sequence>
<organism evidence="1 2">
    <name type="scientific">Microcystis aeruginosa TAIHU98</name>
    <dbReference type="NCBI Taxonomy" id="1134457"/>
    <lineage>
        <taxon>Bacteria</taxon>
        <taxon>Bacillati</taxon>
        <taxon>Cyanobacteriota</taxon>
        <taxon>Cyanophyceae</taxon>
        <taxon>Oscillatoriophycideae</taxon>
        <taxon>Chroococcales</taxon>
        <taxon>Microcystaceae</taxon>
        <taxon>Microcystis</taxon>
    </lineage>
</organism>
<protein>
    <submittedName>
        <fullName evidence="1">Uncharacterized protein</fullName>
    </submittedName>
</protein>
<gene>
    <name evidence="1" type="ORF">O53_624</name>
</gene>
<dbReference type="PATRIC" id="fig|1134457.3.peg.728"/>
<name>L7E995_MICAE</name>
<dbReference type="AlphaFoldDB" id="L7E995"/>
<dbReference type="Proteomes" id="UP000010932">
    <property type="component" value="Unassembled WGS sequence"/>
</dbReference>
<reference evidence="1 2" key="1">
    <citation type="journal article" date="2013" name="Genome Announc.">
        <title>Whole-Genome Sequence of Microcystis aeruginosa TAIHU98, a Nontoxic Bloom-Forming Strain Isolated from Taihu Lake, China.</title>
        <authorList>
            <person name="Yang C."/>
            <person name="Zhang W."/>
            <person name="Ren M."/>
            <person name="Song L."/>
            <person name="Li T."/>
            <person name="Zhao J."/>
        </authorList>
    </citation>
    <scope>NUCLEOTIDE SEQUENCE [LARGE SCALE GENOMIC DNA]</scope>
    <source>
        <strain evidence="1 2">TAIHU98</strain>
    </source>
</reference>